<sequence length="123" mass="14356">MSKQNELSKKLEFLNKVIDLYTNAKKVQYTPEGLESFDFLKHFYIILGIEESEIGMIEQNIVNVVYSPINHIEQKISILLNEASFTPMELARLESFSYLNDQISILRDLQRMRRACKKKVLVA</sequence>
<protein>
    <submittedName>
        <fullName evidence="1">Uncharacterized protein</fullName>
    </submittedName>
</protein>
<name>A0A7H0Y218_9BACL</name>
<organism evidence="1 2">
    <name type="scientific">Paenibacillus peoriae</name>
    <dbReference type="NCBI Taxonomy" id="59893"/>
    <lineage>
        <taxon>Bacteria</taxon>
        <taxon>Bacillati</taxon>
        <taxon>Bacillota</taxon>
        <taxon>Bacilli</taxon>
        <taxon>Bacillales</taxon>
        <taxon>Paenibacillaceae</taxon>
        <taxon>Paenibacillus</taxon>
    </lineage>
</organism>
<dbReference type="RefSeq" id="WP_190297036.1">
    <property type="nucleotide sequence ID" value="NZ_CP061172.1"/>
</dbReference>
<dbReference type="Proteomes" id="UP000516384">
    <property type="component" value="Chromosome"/>
</dbReference>
<evidence type="ECO:0000313" key="1">
    <source>
        <dbReference type="EMBL" id="QNR65126.1"/>
    </source>
</evidence>
<evidence type="ECO:0000313" key="2">
    <source>
        <dbReference type="Proteomes" id="UP000516384"/>
    </source>
</evidence>
<accession>A0A7H0Y218</accession>
<reference evidence="1 2" key="1">
    <citation type="submission" date="2020-09" db="EMBL/GenBank/DDBJ databases">
        <title>Characterization of Paenibacillus peoriae strain ZF390 with broad-spectrum antimicrobial activity as a potential biocontrol agent.</title>
        <authorList>
            <person name="Li L."/>
            <person name="Zhao Y."/>
            <person name="Li B."/>
            <person name="Xie X."/>
        </authorList>
    </citation>
    <scope>NUCLEOTIDE SEQUENCE [LARGE SCALE GENOMIC DNA]</scope>
    <source>
        <strain evidence="1 2">ZF390</strain>
    </source>
</reference>
<dbReference type="EMBL" id="CP061172">
    <property type="protein sequence ID" value="QNR65126.1"/>
    <property type="molecule type" value="Genomic_DNA"/>
</dbReference>
<proteinExistence type="predicted"/>
<dbReference type="AlphaFoldDB" id="A0A7H0Y218"/>
<gene>
    <name evidence="1" type="ORF">IAQ67_14500</name>
</gene>